<evidence type="ECO:0000313" key="5">
    <source>
        <dbReference type="EMBL" id="GAA5795363.1"/>
    </source>
</evidence>
<dbReference type="InterPro" id="IPR002715">
    <property type="entry name" value="Nas_poly-pep-assoc_cplx_dom"/>
</dbReference>
<keyword evidence="2" id="KW-0804">Transcription</keyword>
<gene>
    <name evidence="5" type="ORF">HPULCUR_000719</name>
</gene>
<name>A0ABP9XLP6_9FUNG</name>
<comment type="caution">
    <text evidence="5">The sequence shown here is derived from an EMBL/GenBank/DDBJ whole genome shotgun (WGS) entry which is preliminary data.</text>
</comment>
<keyword evidence="6" id="KW-1185">Reference proteome</keyword>
<feature type="domain" description="NAC-A/B" evidence="4">
    <location>
        <begin position="39"/>
        <end position="104"/>
    </location>
</feature>
<comment type="similarity">
    <text evidence="1 2">Belongs to the NAC-beta family.</text>
</comment>
<evidence type="ECO:0000256" key="1">
    <source>
        <dbReference type="ARBA" id="ARBA00005296"/>
    </source>
</evidence>
<sequence length="163" mass="17625">MSLIKMNAEKLAKLQAQVRMGGKGTPRRKVKKVVNKANSGDDRKLSAALTKLNVQPIPGVDEVNMFKDDGKVIHFNNPRVSAAANANTYAIHGRSTEKELAELIPGILNQLGPDSMAALKKLAETFQQAQGENAAGADDDEIPDLVESFDKAEIEEKKEEATA</sequence>
<reference evidence="5 6" key="1">
    <citation type="submission" date="2024-04" db="EMBL/GenBank/DDBJ databases">
        <title>genome sequences of Mucor flavus KT1a and Helicostylum pulchrum KT1b strains isolation_sourced from the surface of a dry-aged beef.</title>
        <authorList>
            <person name="Toyotome T."/>
            <person name="Hosono M."/>
            <person name="Torimaru M."/>
            <person name="Fukuda K."/>
            <person name="Mikami N."/>
        </authorList>
    </citation>
    <scope>NUCLEOTIDE SEQUENCE [LARGE SCALE GENOMIC DNA]</scope>
    <source>
        <strain evidence="5 6">KT1b</strain>
    </source>
</reference>
<protein>
    <recommendedName>
        <fullName evidence="2">Nascent polypeptide-associated complex subunit beta</fullName>
    </recommendedName>
</protein>
<dbReference type="Proteomes" id="UP001476247">
    <property type="component" value="Unassembled WGS sequence"/>
</dbReference>
<evidence type="ECO:0000313" key="6">
    <source>
        <dbReference type="Proteomes" id="UP001476247"/>
    </source>
</evidence>
<dbReference type="PANTHER" id="PTHR10351">
    <property type="entry name" value="TRANSCRIPTION FACTOR BTF3 FAMILY MEMBER"/>
    <property type="match status" value="1"/>
</dbReference>
<dbReference type="SMART" id="SM01407">
    <property type="entry name" value="NAC"/>
    <property type="match status" value="1"/>
</dbReference>
<proteinExistence type="inferred from homology"/>
<organism evidence="5 6">
    <name type="scientific">Helicostylum pulchrum</name>
    <dbReference type="NCBI Taxonomy" id="562976"/>
    <lineage>
        <taxon>Eukaryota</taxon>
        <taxon>Fungi</taxon>
        <taxon>Fungi incertae sedis</taxon>
        <taxon>Mucoromycota</taxon>
        <taxon>Mucoromycotina</taxon>
        <taxon>Mucoromycetes</taxon>
        <taxon>Mucorales</taxon>
        <taxon>Mucorineae</taxon>
        <taxon>Mucoraceae</taxon>
        <taxon>Helicostylum</taxon>
    </lineage>
</organism>
<accession>A0ABP9XLP6</accession>
<feature type="compositionally biased region" description="Basic and acidic residues" evidence="3">
    <location>
        <begin position="148"/>
        <end position="163"/>
    </location>
</feature>
<keyword evidence="2" id="KW-0805">Transcription regulation</keyword>
<dbReference type="CDD" id="cd22055">
    <property type="entry name" value="NAC_BTF3"/>
    <property type="match status" value="1"/>
</dbReference>
<evidence type="ECO:0000256" key="3">
    <source>
        <dbReference type="SAM" id="MobiDB-lite"/>
    </source>
</evidence>
<dbReference type="EMBL" id="BAABUJ010000004">
    <property type="protein sequence ID" value="GAA5795363.1"/>
    <property type="molecule type" value="Genomic_DNA"/>
</dbReference>
<dbReference type="PROSITE" id="PS51151">
    <property type="entry name" value="NAC_AB"/>
    <property type="match status" value="1"/>
</dbReference>
<feature type="region of interest" description="Disordered" evidence="3">
    <location>
        <begin position="130"/>
        <end position="163"/>
    </location>
</feature>
<dbReference type="Pfam" id="PF01849">
    <property type="entry name" value="NAC"/>
    <property type="match status" value="1"/>
</dbReference>
<evidence type="ECO:0000259" key="4">
    <source>
        <dbReference type="PROSITE" id="PS51151"/>
    </source>
</evidence>
<dbReference type="InterPro" id="IPR039370">
    <property type="entry name" value="BTF3"/>
</dbReference>
<dbReference type="Gene3D" id="2.20.70.30">
    <property type="entry name" value="Nascent polypeptide-associated complex domain"/>
    <property type="match status" value="1"/>
</dbReference>
<evidence type="ECO:0000256" key="2">
    <source>
        <dbReference type="RuleBase" id="RU361272"/>
    </source>
</evidence>
<comment type="subunit">
    <text evidence="2">Part of the nascent polypeptide-associated complex (NAC).</text>
</comment>
<dbReference type="InterPro" id="IPR038187">
    <property type="entry name" value="NAC_A/B_dom_sf"/>
</dbReference>